<dbReference type="RefSeq" id="WP_406694629.1">
    <property type="nucleotide sequence ID" value="NZ_CP155447.1"/>
</dbReference>
<reference evidence="1" key="1">
    <citation type="submission" date="2024-05" db="EMBL/GenBank/DDBJ databases">
        <title>Planctomycetes of the genus Singulisphaera possess chitinolytic capabilities.</title>
        <authorList>
            <person name="Ivanova A."/>
        </authorList>
    </citation>
    <scope>NUCLEOTIDE SEQUENCE</scope>
    <source>
        <strain evidence="1">Ch08T</strain>
    </source>
</reference>
<accession>A0AAU7C913</accession>
<evidence type="ECO:0000313" key="1">
    <source>
        <dbReference type="EMBL" id="XBH01883.1"/>
    </source>
</evidence>
<gene>
    <name evidence="1" type="ORF">V5E97_26550</name>
</gene>
<dbReference type="AlphaFoldDB" id="A0AAU7C913"/>
<proteinExistence type="predicted"/>
<organism evidence="1">
    <name type="scientific">Singulisphaera sp. Ch08</name>
    <dbReference type="NCBI Taxonomy" id="3120278"/>
    <lineage>
        <taxon>Bacteria</taxon>
        <taxon>Pseudomonadati</taxon>
        <taxon>Planctomycetota</taxon>
        <taxon>Planctomycetia</taxon>
        <taxon>Isosphaerales</taxon>
        <taxon>Isosphaeraceae</taxon>
        <taxon>Singulisphaera</taxon>
    </lineage>
</organism>
<sequence length="125" mass="14020">MAWVGRRGRQFLIKFHHGQTSDLMALGTTDEVEAEQDLSRCRENLRLLERGRLTVPEGAELGRFLRSDGRLKNQPAFVAAVFARLRIGLHRGGERGEDARGQAVSHARGGYCFTTRAMRAKWPTG</sequence>
<protein>
    <submittedName>
        <fullName evidence="1">Uncharacterized protein</fullName>
    </submittedName>
</protein>
<dbReference type="EMBL" id="CP155447">
    <property type="protein sequence ID" value="XBH01883.1"/>
    <property type="molecule type" value="Genomic_DNA"/>
</dbReference>
<name>A0AAU7C913_9BACT</name>